<name>A0A3B0XTC3_9ZZZZ</name>
<organism evidence="1">
    <name type="scientific">hydrothermal vent metagenome</name>
    <dbReference type="NCBI Taxonomy" id="652676"/>
    <lineage>
        <taxon>unclassified sequences</taxon>
        <taxon>metagenomes</taxon>
        <taxon>ecological metagenomes</taxon>
    </lineage>
</organism>
<dbReference type="InterPro" id="IPR029063">
    <property type="entry name" value="SAM-dependent_MTases_sf"/>
</dbReference>
<dbReference type="InterPro" id="IPR010342">
    <property type="entry name" value="DUF938"/>
</dbReference>
<evidence type="ECO:0008006" key="2">
    <source>
        <dbReference type="Google" id="ProtNLM"/>
    </source>
</evidence>
<dbReference type="AlphaFoldDB" id="A0A3B0XTC3"/>
<dbReference type="EMBL" id="UOFH01000413">
    <property type="protein sequence ID" value="VAW67970.1"/>
    <property type="molecule type" value="Genomic_DNA"/>
</dbReference>
<evidence type="ECO:0000313" key="1">
    <source>
        <dbReference type="EMBL" id="VAW67970.1"/>
    </source>
</evidence>
<reference evidence="1" key="1">
    <citation type="submission" date="2018-06" db="EMBL/GenBank/DDBJ databases">
        <authorList>
            <person name="Zhirakovskaya E."/>
        </authorList>
    </citation>
    <scope>NUCLEOTIDE SEQUENCE</scope>
</reference>
<feature type="non-terminal residue" evidence="1">
    <location>
        <position position="52"/>
    </location>
</feature>
<protein>
    <recommendedName>
        <fullName evidence="2">Methylase</fullName>
    </recommendedName>
</protein>
<dbReference type="SUPFAM" id="SSF53335">
    <property type="entry name" value="S-adenosyl-L-methionine-dependent methyltransferases"/>
    <property type="match status" value="1"/>
</dbReference>
<proteinExistence type="predicted"/>
<dbReference type="Pfam" id="PF06080">
    <property type="entry name" value="DUF938"/>
    <property type="match status" value="1"/>
</dbReference>
<gene>
    <name evidence="1" type="ORF">MNBD_GAMMA08-2230</name>
</gene>
<sequence length="52" mass="5730">MNKPYAESCAQNQHVILDVLKNIFTESGTVLEIGSGTGQHAVFFTENLLHLN</sequence>
<accession>A0A3B0XTC3</accession>